<evidence type="ECO:0000256" key="1">
    <source>
        <dbReference type="SAM" id="Phobius"/>
    </source>
</evidence>
<evidence type="ECO:0000313" key="2">
    <source>
        <dbReference type="EMBL" id="RBW68850.1"/>
    </source>
</evidence>
<dbReference type="RefSeq" id="WP_113806704.1">
    <property type="nucleotide sequence ID" value="NZ_QOCW01000015.1"/>
</dbReference>
<name>A0A366XR88_9BACI</name>
<keyword evidence="3" id="KW-1185">Reference proteome</keyword>
<feature type="transmembrane region" description="Helical" evidence="1">
    <location>
        <begin position="21"/>
        <end position="50"/>
    </location>
</feature>
<gene>
    <name evidence="2" type="ORF">DS031_14015</name>
</gene>
<accession>A0A366XR88</accession>
<comment type="caution">
    <text evidence="2">The sequence shown here is derived from an EMBL/GenBank/DDBJ whole genome shotgun (WGS) entry which is preliminary data.</text>
</comment>
<dbReference type="EMBL" id="QOCW01000015">
    <property type="protein sequence ID" value="RBW68850.1"/>
    <property type="molecule type" value="Genomic_DNA"/>
</dbReference>
<proteinExistence type="predicted"/>
<evidence type="ECO:0000313" key="3">
    <source>
        <dbReference type="Proteomes" id="UP000253314"/>
    </source>
</evidence>
<dbReference type="AlphaFoldDB" id="A0A366XR88"/>
<keyword evidence="1" id="KW-0472">Membrane</keyword>
<keyword evidence="1" id="KW-0812">Transmembrane</keyword>
<keyword evidence="1" id="KW-1133">Transmembrane helix</keyword>
<dbReference type="Proteomes" id="UP000253314">
    <property type="component" value="Unassembled WGS sequence"/>
</dbReference>
<protein>
    <submittedName>
        <fullName evidence="2">Uncharacterized protein</fullName>
    </submittedName>
</protein>
<reference evidence="2 3" key="1">
    <citation type="submission" date="2018-07" db="EMBL/GenBank/DDBJ databases">
        <title>Lottiidibacillus patelloidae gen. nov., sp. nov., isolated from the intestinal tract of a marine limpet and the reclassification of B. taeanensis BH030017T, B. algicola KMM 3737T and B. hwajinpoensis SW-72T as genus Lottiidibacillus.</title>
        <authorList>
            <person name="Liu R."/>
            <person name="Huang Z."/>
        </authorList>
    </citation>
    <scope>NUCLEOTIDE SEQUENCE [LARGE SCALE GENOMIC DNA]</scope>
    <source>
        <strain evidence="2 3">BH030017</strain>
    </source>
</reference>
<organism evidence="2 3">
    <name type="scientific">Bacillus taeanensis</name>
    <dbReference type="NCBI Taxonomy" id="273032"/>
    <lineage>
        <taxon>Bacteria</taxon>
        <taxon>Bacillati</taxon>
        <taxon>Bacillota</taxon>
        <taxon>Bacilli</taxon>
        <taxon>Bacillales</taxon>
        <taxon>Bacillaceae</taxon>
        <taxon>Bacillus</taxon>
    </lineage>
</organism>
<sequence length="111" mass="12193">MRKIALIDSDFGSMDIEKIAAAAEIAAAALKLGISKVVVLLLAAAVAILIETYVEALDLIDYIIDSAVEFAALPVIHVEQFVQSDWQIVLIESRFFVLNFAFVEVCFEFAK</sequence>